<keyword evidence="3" id="KW-1185">Reference proteome</keyword>
<sequence length="229" mass="22705">MLMRAADAGSGGQWLLDPVDLTVDAVAAATISNSYATGSVGGHNSGGLVGVSYGTLSNVYALGKASGSGSSGGLLAVSSISGTITNGYWDTDVTATAGWNSGAGLVPRGTDGAGDPLNGGNGFAGIFDRLGHRISDLTINRPAADFVGLLGYATATLRNIGIVGGSVAGGNYTGDLAGQGQDVSNAYATGSVSGNDQVGGLERHPSRQDRPDRGRPAPQGQSARGHGRQ</sequence>
<evidence type="ECO:0000313" key="2">
    <source>
        <dbReference type="EMBL" id="MFC2969906.1"/>
    </source>
</evidence>
<feature type="compositionally biased region" description="Polar residues" evidence="1">
    <location>
        <begin position="187"/>
        <end position="196"/>
    </location>
</feature>
<accession>A0ABV7ALN8</accession>
<dbReference type="EMBL" id="JBHRSK010000016">
    <property type="protein sequence ID" value="MFC2969906.1"/>
    <property type="molecule type" value="Genomic_DNA"/>
</dbReference>
<organism evidence="2 3">
    <name type="scientific">Acidimangrovimonas pyrenivorans</name>
    <dbReference type="NCBI Taxonomy" id="2030798"/>
    <lineage>
        <taxon>Bacteria</taxon>
        <taxon>Pseudomonadati</taxon>
        <taxon>Pseudomonadota</taxon>
        <taxon>Alphaproteobacteria</taxon>
        <taxon>Rhodobacterales</taxon>
        <taxon>Paracoccaceae</taxon>
        <taxon>Acidimangrovimonas</taxon>
    </lineage>
</organism>
<dbReference type="Gene3D" id="2.160.20.110">
    <property type="match status" value="1"/>
</dbReference>
<dbReference type="Proteomes" id="UP001595443">
    <property type="component" value="Unassembled WGS sequence"/>
</dbReference>
<reference evidence="3" key="1">
    <citation type="journal article" date="2019" name="Int. J. Syst. Evol. Microbiol.">
        <title>The Global Catalogue of Microorganisms (GCM) 10K type strain sequencing project: providing services to taxonomists for standard genome sequencing and annotation.</title>
        <authorList>
            <consortium name="The Broad Institute Genomics Platform"/>
            <consortium name="The Broad Institute Genome Sequencing Center for Infectious Disease"/>
            <person name="Wu L."/>
            <person name="Ma J."/>
        </authorList>
    </citation>
    <scope>NUCLEOTIDE SEQUENCE [LARGE SCALE GENOMIC DNA]</scope>
    <source>
        <strain evidence="3">KCTC 62192</strain>
    </source>
</reference>
<evidence type="ECO:0000256" key="1">
    <source>
        <dbReference type="SAM" id="MobiDB-lite"/>
    </source>
</evidence>
<feature type="region of interest" description="Disordered" evidence="1">
    <location>
        <begin position="187"/>
        <end position="229"/>
    </location>
</feature>
<gene>
    <name evidence="2" type="ORF">ACFOES_17555</name>
</gene>
<feature type="compositionally biased region" description="Basic and acidic residues" evidence="1">
    <location>
        <begin position="201"/>
        <end position="215"/>
    </location>
</feature>
<name>A0ABV7ALN8_9RHOB</name>
<protein>
    <submittedName>
        <fullName evidence="2">Uncharacterized protein</fullName>
    </submittedName>
</protein>
<evidence type="ECO:0000313" key="3">
    <source>
        <dbReference type="Proteomes" id="UP001595443"/>
    </source>
</evidence>
<comment type="caution">
    <text evidence="2">The sequence shown here is derived from an EMBL/GenBank/DDBJ whole genome shotgun (WGS) entry which is preliminary data.</text>
</comment>
<proteinExistence type="predicted"/>